<evidence type="ECO:0000256" key="4">
    <source>
        <dbReference type="SAM" id="SignalP"/>
    </source>
</evidence>
<gene>
    <name evidence="6" type="ORF">ACFOW6_06920</name>
</gene>
<dbReference type="SMART" id="SM00646">
    <property type="entry name" value="Ami_3"/>
    <property type="match status" value="1"/>
</dbReference>
<feature type="signal peptide" evidence="4">
    <location>
        <begin position="1"/>
        <end position="26"/>
    </location>
</feature>
<dbReference type="InterPro" id="IPR002508">
    <property type="entry name" value="MurNAc-LAA_cat"/>
</dbReference>
<evidence type="ECO:0000313" key="7">
    <source>
        <dbReference type="Proteomes" id="UP001595799"/>
    </source>
</evidence>
<reference evidence="7" key="1">
    <citation type="journal article" date="2019" name="Int. J. Syst. Evol. Microbiol.">
        <title>The Global Catalogue of Microorganisms (GCM) 10K type strain sequencing project: providing services to taxonomists for standard genome sequencing and annotation.</title>
        <authorList>
            <consortium name="The Broad Institute Genomics Platform"/>
            <consortium name="The Broad Institute Genome Sequencing Center for Infectious Disease"/>
            <person name="Wu L."/>
            <person name="Ma J."/>
        </authorList>
    </citation>
    <scope>NUCLEOTIDE SEQUENCE [LARGE SCALE GENOMIC DNA]</scope>
    <source>
        <strain evidence="7">CECT 8472</strain>
    </source>
</reference>
<organism evidence="6 7">
    <name type="scientific">Fodinicurvata halophila</name>
    <dbReference type="NCBI Taxonomy" id="1419723"/>
    <lineage>
        <taxon>Bacteria</taxon>
        <taxon>Pseudomonadati</taxon>
        <taxon>Pseudomonadota</taxon>
        <taxon>Alphaproteobacteria</taxon>
        <taxon>Rhodospirillales</taxon>
        <taxon>Rhodovibrionaceae</taxon>
        <taxon>Fodinicurvata</taxon>
    </lineage>
</organism>
<dbReference type="Gene3D" id="3.40.630.40">
    <property type="entry name" value="Zn-dependent exopeptidases"/>
    <property type="match status" value="1"/>
</dbReference>
<dbReference type="InterPro" id="IPR050695">
    <property type="entry name" value="N-acetylmuramoyl_amidase_3"/>
</dbReference>
<evidence type="ECO:0000256" key="3">
    <source>
        <dbReference type="ARBA" id="ARBA00022801"/>
    </source>
</evidence>
<evidence type="ECO:0000256" key="2">
    <source>
        <dbReference type="ARBA" id="ARBA00011901"/>
    </source>
</evidence>
<dbReference type="EMBL" id="JBHSCW010000003">
    <property type="protein sequence ID" value="MFC4351271.1"/>
    <property type="molecule type" value="Genomic_DNA"/>
</dbReference>
<dbReference type="CDD" id="cd02696">
    <property type="entry name" value="MurNAc-LAA"/>
    <property type="match status" value="1"/>
</dbReference>
<keyword evidence="7" id="KW-1185">Reference proteome</keyword>
<feature type="domain" description="MurNAc-LAA" evidence="5">
    <location>
        <begin position="101"/>
        <end position="255"/>
    </location>
</feature>
<dbReference type="PANTHER" id="PTHR30404:SF0">
    <property type="entry name" value="N-ACETYLMURAMOYL-L-ALANINE AMIDASE AMIC"/>
    <property type="match status" value="1"/>
</dbReference>
<dbReference type="PANTHER" id="PTHR30404">
    <property type="entry name" value="N-ACETYLMURAMOYL-L-ALANINE AMIDASE"/>
    <property type="match status" value="1"/>
</dbReference>
<evidence type="ECO:0000259" key="5">
    <source>
        <dbReference type="SMART" id="SM00646"/>
    </source>
</evidence>
<dbReference type="Proteomes" id="UP001595799">
    <property type="component" value="Unassembled WGS sequence"/>
</dbReference>
<proteinExistence type="predicted"/>
<keyword evidence="4" id="KW-0732">Signal</keyword>
<dbReference type="EC" id="3.5.1.28" evidence="2"/>
<dbReference type="RefSeq" id="WP_382421606.1">
    <property type="nucleotide sequence ID" value="NZ_JBHSCW010000003.1"/>
</dbReference>
<comment type="catalytic activity">
    <reaction evidence="1">
        <text>Hydrolyzes the link between N-acetylmuramoyl residues and L-amino acid residues in certain cell-wall glycopeptides.</text>
        <dbReference type="EC" id="3.5.1.28"/>
    </reaction>
</comment>
<dbReference type="Pfam" id="PF01520">
    <property type="entry name" value="Amidase_3"/>
    <property type="match status" value="1"/>
</dbReference>
<name>A0ABV8UKX6_9PROT</name>
<feature type="chain" id="PRO_5046713275" description="N-acetylmuramoyl-L-alanine amidase" evidence="4">
    <location>
        <begin position="27"/>
        <end position="269"/>
    </location>
</feature>
<dbReference type="SUPFAM" id="SSF53187">
    <property type="entry name" value="Zn-dependent exopeptidases"/>
    <property type="match status" value="1"/>
</dbReference>
<evidence type="ECO:0000256" key="1">
    <source>
        <dbReference type="ARBA" id="ARBA00001561"/>
    </source>
</evidence>
<keyword evidence="3" id="KW-0378">Hydrolase</keyword>
<accession>A0ABV8UKX6</accession>
<comment type="caution">
    <text evidence="6">The sequence shown here is derived from an EMBL/GenBank/DDBJ whole genome shotgun (WGS) entry which is preliminary data.</text>
</comment>
<sequence length="269" mass="29385">MYRRTFFTGLLASALLGSLSARRTWAETPPLVPAKPAGAVIVLDPGHGGRDPGAIGSAGTLEKNVTLSICREVRDDLNARLPHHVALTREDDISLALPDRVRIGHELQADLFISIHADAAPNRNARGLSAYTLAEEASDDFAESLAERENSVDEIYGIDLRNTDSRTAAILMDLARRIAREDSRRAQRLIVEGAAQDLHLLDNPRRSANFAVLRSGEIPSVLVETGFLTNPKDERLLSDAGSRRRIAQTLAREIGQVASVFLRERNGTL</sequence>
<protein>
    <recommendedName>
        <fullName evidence="2">N-acetylmuramoyl-L-alanine amidase</fullName>
        <ecNumber evidence="2">3.5.1.28</ecNumber>
    </recommendedName>
</protein>
<evidence type="ECO:0000313" key="6">
    <source>
        <dbReference type="EMBL" id="MFC4351271.1"/>
    </source>
</evidence>